<dbReference type="PROSITE" id="PS51746">
    <property type="entry name" value="PPM_2"/>
    <property type="match status" value="1"/>
</dbReference>
<dbReference type="InterPro" id="IPR036457">
    <property type="entry name" value="PPM-type-like_dom_sf"/>
</dbReference>
<feature type="compositionally biased region" description="Acidic residues" evidence="1">
    <location>
        <begin position="57"/>
        <end position="71"/>
    </location>
</feature>
<dbReference type="PANTHER" id="PTHR47992">
    <property type="entry name" value="PROTEIN PHOSPHATASE"/>
    <property type="match status" value="1"/>
</dbReference>
<dbReference type="Proteomes" id="UP001259659">
    <property type="component" value="Unassembled WGS sequence"/>
</dbReference>
<keyword evidence="4" id="KW-1185">Reference proteome</keyword>
<evidence type="ECO:0000313" key="3">
    <source>
        <dbReference type="EMBL" id="MDS0259312.1"/>
    </source>
</evidence>
<dbReference type="SMART" id="SM00332">
    <property type="entry name" value="PP2Cc"/>
    <property type="match status" value="1"/>
</dbReference>
<evidence type="ECO:0000259" key="2">
    <source>
        <dbReference type="PROSITE" id="PS51746"/>
    </source>
</evidence>
<accession>A0ABU2FAT6</accession>
<feature type="domain" description="PPM-type phosphatase" evidence="2">
    <location>
        <begin position="113"/>
        <end position="404"/>
    </location>
</feature>
<reference evidence="3 4" key="1">
    <citation type="submission" date="2022-06" db="EMBL/GenBank/DDBJ databases">
        <title>Haloarcula sp. a new haloarchaeum isolate from saline soil.</title>
        <authorList>
            <person name="Strakova D."/>
            <person name="Galisteo C."/>
            <person name="Sanchez-Porro C."/>
            <person name="Ventosa A."/>
        </authorList>
    </citation>
    <scope>NUCLEOTIDE SEQUENCE [LARGE SCALE GENOMIC DNA]</scope>
    <source>
        <strain evidence="3 4">S1CR25-12</strain>
    </source>
</reference>
<feature type="compositionally biased region" description="Acidic residues" evidence="1">
    <location>
        <begin position="112"/>
        <end position="127"/>
    </location>
</feature>
<evidence type="ECO:0000256" key="1">
    <source>
        <dbReference type="SAM" id="MobiDB-lite"/>
    </source>
</evidence>
<name>A0ABU2FAT6_9EURY</name>
<dbReference type="Pfam" id="PF13672">
    <property type="entry name" value="PP2C_2"/>
    <property type="match status" value="1"/>
</dbReference>
<feature type="region of interest" description="Disordered" evidence="1">
    <location>
        <begin position="1"/>
        <end position="131"/>
    </location>
</feature>
<dbReference type="InterPro" id="IPR001932">
    <property type="entry name" value="PPM-type_phosphatase-like_dom"/>
</dbReference>
<proteinExistence type="predicted"/>
<dbReference type="InterPro" id="IPR015655">
    <property type="entry name" value="PP2C"/>
</dbReference>
<organism evidence="3 4">
    <name type="scientific">Haloarcula saliterrae</name>
    <dbReference type="NCBI Taxonomy" id="2950534"/>
    <lineage>
        <taxon>Archaea</taxon>
        <taxon>Methanobacteriati</taxon>
        <taxon>Methanobacteriota</taxon>
        <taxon>Stenosarchaea group</taxon>
        <taxon>Halobacteria</taxon>
        <taxon>Halobacteriales</taxon>
        <taxon>Haloarculaceae</taxon>
        <taxon>Haloarcula</taxon>
    </lineage>
</organism>
<comment type="caution">
    <text evidence="3">The sequence shown here is derived from an EMBL/GenBank/DDBJ whole genome shotgun (WGS) entry which is preliminary data.</text>
</comment>
<gene>
    <name evidence="3" type="ORF">NDI56_07895</name>
</gene>
<evidence type="ECO:0000313" key="4">
    <source>
        <dbReference type="Proteomes" id="UP001259659"/>
    </source>
</evidence>
<feature type="compositionally biased region" description="Low complexity" evidence="1">
    <location>
        <begin position="92"/>
        <end position="111"/>
    </location>
</feature>
<dbReference type="EMBL" id="JAMQON010000001">
    <property type="protein sequence ID" value="MDS0259312.1"/>
    <property type="molecule type" value="Genomic_DNA"/>
</dbReference>
<dbReference type="SMART" id="SM00331">
    <property type="entry name" value="PP2C_SIG"/>
    <property type="match status" value="1"/>
</dbReference>
<dbReference type="Gene3D" id="3.60.40.10">
    <property type="entry name" value="PPM-type phosphatase domain"/>
    <property type="match status" value="1"/>
</dbReference>
<protein>
    <submittedName>
        <fullName evidence="3">Protein phosphatase 2C domain-containing protein</fullName>
    </submittedName>
</protein>
<dbReference type="CDD" id="cd00143">
    <property type="entry name" value="PP2Cc"/>
    <property type="match status" value="1"/>
</dbReference>
<dbReference type="RefSeq" id="WP_310918900.1">
    <property type="nucleotide sequence ID" value="NZ_JAMQON010000001.1"/>
</dbReference>
<feature type="compositionally biased region" description="Low complexity" evidence="1">
    <location>
        <begin position="72"/>
        <end position="85"/>
    </location>
</feature>
<sequence length="437" mass="46133">MRYTTNYDIGDRKRGQGINEDSLSLTIFEQGHRDGYLGKTRGSGDGEEADAPKESEADAEAADEPEAEATDGAETATEDTTAHGETPADDVAPSGAADSAVEAATEAAETPASDDEADDEEPGDETPEMPANRSAGVFVLADGAGGHDAGDVASYIATTVVAENLAPVAINAVRSHPEEFDIDISPDVLPDTLGPEDIQTGLENAIIKAHREIIRYAGDSGTQSYTTVVAGVYADGQLHLGWVGDSRAYLVNDAREEIVSLTKDHAVVEEWADQGEIDSVEAHVHPDGNQITRALGGSGHEDPDRAMVDVDTRSVRLFAEDTVLATSDGLIDAQTDAPQLYQQYVDADRSEEMAATVREAVVTDAEIRDVVLGAESLDAAAGEYVRLANERGGKDNISVLLFEDDTLPSTPSGGVPVRAADPDIDLSERDTVIITED</sequence>
<dbReference type="SUPFAM" id="SSF81606">
    <property type="entry name" value="PP2C-like"/>
    <property type="match status" value="1"/>
</dbReference>